<feature type="domain" description="MHD2" evidence="10">
    <location>
        <begin position="921"/>
        <end position="1077"/>
    </location>
</feature>
<evidence type="ECO:0000259" key="9">
    <source>
        <dbReference type="PROSITE" id="PS51258"/>
    </source>
</evidence>
<dbReference type="PANTHER" id="PTHR10480">
    <property type="entry name" value="PROTEIN UNC-13 HOMOLOG"/>
    <property type="match status" value="1"/>
</dbReference>
<dbReference type="AlphaFoldDB" id="A0A0N5AWP8"/>
<evidence type="ECO:0000259" key="8">
    <source>
        <dbReference type="PROSITE" id="PS50081"/>
    </source>
</evidence>
<reference evidence="12" key="1">
    <citation type="submission" date="2016-03" db="UniProtKB">
        <authorList>
            <consortium name="WormBaseParasite"/>
        </authorList>
    </citation>
    <scope>IDENTIFICATION</scope>
</reference>
<dbReference type="PRINTS" id="PR00008">
    <property type="entry name" value="DAGPEDOMAIN"/>
</dbReference>
<sequence length="1275" mass="145159">MEYLYHSSVYVGTRTIDETAEALLAFSKSFKKVRTPCRANTVQPKRHCVAWKSTVKRSLSLLEFPVNNDCTYTKPSTSSTSFYKSIDAMPNMNISSTKKSIPLVSELTMATKRAQAGLMKAAQTTFGDNELKMHVYRKCLQALIYPISCITPHNFLTTNFQKPTFCVECEGVLWGLARQGLKCKECSVKVHEKCRDLISADCLQRAAEKSSKHGEAEKAQALMGVIRDRMIIQENNKPEIFERIRLIFDVSPDTHIDTLKLVKQSILEGTSKWSAKIALTVMCAQGLIAKDKTGKSDPYVTAQVGKLRKRTRTIHQELNPVWNEQFFFECHNSADRIKIRVWDEDHDLKSRLRQKLTRESDDFLGQAIIDVRTLCGEMDMWYNLEKRTDKSAVSGAIRLHISVEIKGEEKLAPYHIQYTCLHEHLFKNQCNEQEEVRLPDAKGTDSWKIYFDDIGQEIVDEFAMRYGIESIYQAMTHFACLCTKYTSPGVPAVLSTLLANINAHYAHTTATSAVSASDRFSASNFGKDRFVKLLDSLHNSLRIDLSMYRKYFPASSRAKLADLKSTVDLLTSITFFRMKVLELPSPPRASNVVCECAKACMQATYQLMFESCCEQIDPSDVNGIKFWYEIMELMMRVIEDDKNIYAPVLNQFPQELNVGTLSVTTLWQLYKTDLKSALEEHTKNKTAASSAYMNLYFKVKSFYFKYVADLPGYKNSIPEFPSWFIPFVMDWLNENDTHSLEILHNAYERDKLDNFPVTSEHTKFSNSVVDIYSQLNEALRVLKQMDSPNPEVSLEMMRRFSKTLCKVLLTYSDLVKKDFQNYVGDEKLACILQNNIQQLRVELEKIFLIMTGDSKSEVDKVCTDRLQNLQNQLFNVISALAAQFVEHFTPTIHERITKMGAVLAKIKGPLDAKVLLGPDVDAVLEPLMELLEFKLQQYATDCVKAVLKCLLKALWTCVINGLEKLVVLPPLDNRAFLKQIPGTRLGDVTRLMSTHFREVKSMSSVKEMMDIARESDKALTPKQCKVLDLCLDAIKDSFHAGGQGLKEAFFEKSPDLKSLKSALSLYTQPTEQLIRKFVKTQKNQGALALEEPVGEISVEVDLFDNPETDEKRITIKVIAANDLRWQTNKVFRPFVEIHLIGPSLVNKKKVATKSKAGVWAPKFNEVFNLMDVDLDQYELIFQVKDYFFARDDRIVGVGVLQLSAVTERSKYANWIQLARRLNIDDTGLILLRILSQRQSDELAKEFVRIKSESRYETESSLAAATSHSTLTGEPE</sequence>
<evidence type="ECO:0000256" key="6">
    <source>
        <dbReference type="SAM" id="MobiDB-lite"/>
    </source>
</evidence>
<evidence type="ECO:0000256" key="2">
    <source>
        <dbReference type="ARBA" id="ARBA00022737"/>
    </source>
</evidence>
<dbReference type="InterPro" id="IPR002219">
    <property type="entry name" value="PKC_DAG/PE"/>
</dbReference>
<accession>A0A0N5AWP8</accession>
<name>A0A0N5AWP8_9BILA</name>
<dbReference type="PROSITE" id="PS00479">
    <property type="entry name" value="ZF_DAG_PE_1"/>
    <property type="match status" value="1"/>
</dbReference>
<dbReference type="Gene3D" id="1.20.58.1100">
    <property type="match status" value="1"/>
</dbReference>
<dbReference type="GO" id="GO:0005509">
    <property type="term" value="F:calcium ion binding"/>
    <property type="evidence" value="ECO:0007669"/>
    <property type="project" value="InterPro"/>
</dbReference>
<dbReference type="GO" id="GO:0017075">
    <property type="term" value="F:syntaxin-1 binding"/>
    <property type="evidence" value="ECO:0007669"/>
    <property type="project" value="TreeGrafter"/>
</dbReference>
<dbReference type="GO" id="GO:0016081">
    <property type="term" value="P:synaptic vesicle docking"/>
    <property type="evidence" value="ECO:0007669"/>
    <property type="project" value="TreeGrafter"/>
</dbReference>
<keyword evidence="1" id="KW-0479">Metal-binding</keyword>
<evidence type="ECO:0000313" key="11">
    <source>
        <dbReference type="Proteomes" id="UP000046393"/>
    </source>
</evidence>
<protein>
    <submittedName>
        <fullName evidence="12">Phorbol-ester/DAG-type domain-containing protein</fullName>
    </submittedName>
</protein>
<dbReference type="WBParaSite" id="SMUV_0000935601-mRNA-1">
    <property type="protein sequence ID" value="SMUV_0000935601-mRNA-1"/>
    <property type="gene ID" value="SMUV_0000935601"/>
</dbReference>
<dbReference type="Pfam" id="PF00130">
    <property type="entry name" value="C1_1"/>
    <property type="match status" value="1"/>
</dbReference>
<dbReference type="GO" id="GO:0030672">
    <property type="term" value="C:synaptic vesicle membrane"/>
    <property type="evidence" value="ECO:0007669"/>
    <property type="project" value="TreeGrafter"/>
</dbReference>
<evidence type="ECO:0000259" key="7">
    <source>
        <dbReference type="PROSITE" id="PS50004"/>
    </source>
</evidence>
<feature type="region of interest" description="Disordered" evidence="6">
    <location>
        <begin position="1253"/>
        <end position="1275"/>
    </location>
</feature>
<dbReference type="InterPro" id="IPR020454">
    <property type="entry name" value="DAG/PE-bd"/>
</dbReference>
<dbReference type="GO" id="GO:0061789">
    <property type="term" value="P:dense core granule priming"/>
    <property type="evidence" value="ECO:0007669"/>
    <property type="project" value="TreeGrafter"/>
</dbReference>
<feature type="compositionally biased region" description="Low complexity" evidence="6">
    <location>
        <begin position="1258"/>
        <end position="1275"/>
    </location>
</feature>
<dbReference type="InterPro" id="IPR046349">
    <property type="entry name" value="C1-like_sf"/>
</dbReference>
<dbReference type="Gene3D" id="3.30.60.20">
    <property type="match status" value="1"/>
</dbReference>
<dbReference type="GO" id="GO:0043195">
    <property type="term" value="C:terminal bouton"/>
    <property type="evidence" value="ECO:0007669"/>
    <property type="project" value="TreeGrafter"/>
</dbReference>
<feature type="domain" description="MHD1" evidence="9">
    <location>
        <begin position="672"/>
        <end position="815"/>
    </location>
</feature>
<dbReference type="PROSITE" id="PS50081">
    <property type="entry name" value="ZF_DAG_PE_2"/>
    <property type="match status" value="1"/>
</dbReference>
<dbReference type="STRING" id="451379.A0A0N5AWP8"/>
<dbReference type="GO" id="GO:0008270">
    <property type="term" value="F:zinc ion binding"/>
    <property type="evidence" value="ECO:0007669"/>
    <property type="project" value="UniProtKB-KW"/>
</dbReference>
<dbReference type="PROSITE" id="PS51259">
    <property type="entry name" value="MHD2"/>
    <property type="match status" value="1"/>
</dbReference>
<dbReference type="InterPro" id="IPR014770">
    <property type="entry name" value="Munc13_1"/>
</dbReference>
<dbReference type="PROSITE" id="PS51258">
    <property type="entry name" value="MHD1"/>
    <property type="match status" value="1"/>
</dbReference>
<dbReference type="Gene3D" id="1.10.357.50">
    <property type="match status" value="1"/>
</dbReference>
<evidence type="ECO:0000256" key="5">
    <source>
        <dbReference type="ARBA" id="ARBA00022837"/>
    </source>
</evidence>
<dbReference type="InterPro" id="IPR037302">
    <property type="entry name" value="Unc-13_C2B"/>
</dbReference>
<dbReference type="GO" id="GO:0031594">
    <property type="term" value="C:neuromuscular junction"/>
    <property type="evidence" value="ECO:0007669"/>
    <property type="project" value="TreeGrafter"/>
</dbReference>
<organism evidence="11 12">
    <name type="scientific">Syphacia muris</name>
    <dbReference type="NCBI Taxonomy" id="451379"/>
    <lineage>
        <taxon>Eukaryota</taxon>
        <taxon>Metazoa</taxon>
        <taxon>Ecdysozoa</taxon>
        <taxon>Nematoda</taxon>
        <taxon>Chromadorea</taxon>
        <taxon>Rhabditida</taxon>
        <taxon>Spirurina</taxon>
        <taxon>Oxyuridomorpha</taxon>
        <taxon>Oxyuroidea</taxon>
        <taxon>Oxyuridae</taxon>
        <taxon>Syphacia</taxon>
    </lineage>
</organism>
<dbReference type="InterPro" id="IPR035892">
    <property type="entry name" value="C2_domain_sf"/>
</dbReference>
<dbReference type="SMART" id="SM00239">
    <property type="entry name" value="C2"/>
    <property type="match status" value="2"/>
</dbReference>
<dbReference type="GO" id="GO:0098831">
    <property type="term" value="C:presynaptic active zone cytoplasmic component"/>
    <property type="evidence" value="ECO:0007669"/>
    <property type="project" value="TreeGrafter"/>
</dbReference>
<dbReference type="Proteomes" id="UP000046393">
    <property type="component" value="Unplaced"/>
</dbReference>
<dbReference type="PANTHER" id="PTHR10480:SF12">
    <property type="entry name" value="UNC-13, ISOFORM E"/>
    <property type="match status" value="1"/>
</dbReference>
<dbReference type="InterPro" id="IPR000008">
    <property type="entry name" value="C2_dom"/>
</dbReference>
<keyword evidence="5" id="KW-0106">Calcium</keyword>
<feature type="domain" description="C2" evidence="7">
    <location>
        <begin position="1092"/>
        <end position="1215"/>
    </location>
</feature>
<dbReference type="SUPFAM" id="SSF57889">
    <property type="entry name" value="Cysteine-rich domain"/>
    <property type="match status" value="1"/>
</dbReference>
<keyword evidence="4" id="KW-0862">Zinc</keyword>
<dbReference type="PRINTS" id="PR00360">
    <property type="entry name" value="C2DOMAIN"/>
</dbReference>
<feature type="domain" description="C2" evidence="7">
    <location>
        <begin position="258"/>
        <end position="386"/>
    </location>
</feature>
<dbReference type="CDD" id="cd04027">
    <property type="entry name" value="C2B_Munc13"/>
    <property type="match status" value="1"/>
</dbReference>
<dbReference type="InterPro" id="IPR027080">
    <property type="entry name" value="Unc-13"/>
</dbReference>
<dbReference type="Pfam" id="PF00168">
    <property type="entry name" value="C2"/>
    <property type="match status" value="2"/>
</dbReference>
<keyword evidence="3" id="KW-0863">Zinc-finger</keyword>
<keyword evidence="11" id="KW-1185">Reference proteome</keyword>
<dbReference type="SUPFAM" id="SSF49562">
    <property type="entry name" value="C2 domain (Calcium/lipid-binding domain, CaLB)"/>
    <property type="match status" value="2"/>
</dbReference>
<proteinExistence type="predicted"/>
<evidence type="ECO:0000256" key="1">
    <source>
        <dbReference type="ARBA" id="ARBA00022723"/>
    </source>
</evidence>
<dbReference type="InterPro" id="IPR014772">
    <property type="entry name" value="Munc13_dom-2"/>
</dbReference>
<dbReference type="FunFam" id="2.60.40.150:FF:000002">
    <property type="entry name" value="Protein unc-13 homolog B"/>
    <property type="match status" value="1"/>
</dbReference>
<dbReference type="PROSITE" id="PS50004">
    <property type="entry name" value="C2"/>
    <property type="match status" value="2"/>
</dbReference>
<dbReference type="GO" id="GO:0005516">
    <property type="term" value="F:calmodulin binding"/>
    <property type="evidence" value="ECO:0007669"/>
    <property type="project" value="TreeGrafter"/>
</dbReference>
<dbReference type="GO" id="GO:0005543">
    <property type="term" value="F:phospholipid binding"/>
    <property type="evidence" value="ECO:0007669"/>
    <property type="project" value="InterPro"/>
</dbReference>
<dbReference type="GO" id="GO:0019992">
    <property type="term" value="F:diacylglycerol binding"/>
    <property type="evidence" value="ECO:0007669"/>
    <property type="project" value="InterPro"/>
</dbReference>
<dbReference type="GO" id="GO:0016082">
    <property type="term" value="P:synaptic vesicle priming"/>
    <property type="evidence" value="ECO:0007669"/>
    <property type="project" value="TreeGrafter"/>
</dbReference>
<dbReference type="GO" id="GO:0099525">
    <property type="term" value="P:presynaptic dense core vesicle exocytosis"/>
    <property type="evidence" value="ECO:0007669"/>
    <property type="project" value="TreeGrafter"/>
</dbReference>
<dbReference type="SMART" id="SM00109">
    <property type="entry name" value="C1"/>
    <property type="match status" value="1"/>
</dbReference>
<dbReference type="Gene3D" id="2.60.40.150">
    <property type="entry name" value="C2 domain"/>
    <property type="match status" value="2"/>
</dbReference>
<dbReference type="GO" id="GO:0042734">
    <property type="term" value="C:presynaptic membrane"/>
    <property type="evidence" value="ECO:0007669"/>
    <property type="project" value="TreeGrafter"/>
</dbReference>
<dbReference type="InterPro" id="IPR010439">
    <property type="entry name" value="MUN_dom"/>
</dbReference>
<evidence type="ECO:0000256" key="3">
    <source>
        <dbReference type="ARBA" id="ARBA00022771"/>
    </source>
</evidence>
<dbReference type="Pfam" id="PF06292">
    <property type="entry name" value="MUN"/>
    <property type="match status" value="1"/>
</dbReference>
<dbReference type="SMART" id="SM01145">
    <property type="entry name" value="DUF1041"/>
    <property type="match status" value="1"/>
</dbReference>
<dbReference type="GO" id="GO:0035249">
    <property type="term" value="P:synaptic transmission, glutamatergic"/>
    <property type="evidence" value="ECO:0007669"/>
    <property type="project" value="TreeGrafter"/>
</dbReference>
<evidence type="ECO:0000259" key="10">
    <source>
        <dbReference type="PROSITE" id="PS51259"/>
    </source>
</evidence>
<dbReference type="FunFam" id="3.30.60.20:FF:000037">
    <property type="entry name" value="RAS guanyl releasing protein 4"/>
    <property type="match status" value="1"/>
</dbReference>
<evidence type="ECO:0000313" key="12">
    <source>
        <dbReference type="WBParaSite" id="SMUV_0000935601-mRNA-1"/>
    </source>
</evidence>
<evidence type="ECO:0000256" key="4">
    <source>
        <dbReference type="ARBA" id="ARBA00022833"/>
    </source>
</evidence>
<feature type="domain" description="Phorbol-ester/DAG-type" evidence="8">
    <location>
        <begin position="152"/>
        <end position="202"/>
    </location>
</feature>
<keyword evidence="2" id="KW-0677">Repeat</keyword>